<dbReference type="Pfam" id="PF20355">
    <property type="entry name" value="DUF6650"/>
    <property type="match status" value="1"/>
</dbReference>
<reference evidence="1 2" key="1">
    <citation type="journal article" date="2016" name="Nat. Commun.">
        <title>Thousands of microbial genomes shed light on interconnected biogeochemical processes in an aquifer system.</title>
        <authorList>
            <person name="Anantharaman K."/>
            <person name="Brown C.T."/>
            <person name="Hug L.A."/>
            <person name="Sharon I."/>
            <person name="Castelle C.J."/>
            <person name="Probst A.J."/>
            <person name="Thomas B.C."/>
            <person name="Singh A."/>
            <person name="Wilkins M.J."/>
            <person name="Karaoz U."/>
            <person name="Brodie E.L."/>
            <person name="Williams K.H."/>
            <person name="Hubbard S.S."/>
            <person name="Banfield J.F."/>
        </authorList>
    </citation>
    <scope>NUCLEOTIDE SEQUENCE [LARGE SCALE GENOMIC DNA]</scope>
</reference>
<comment type="caution">
    <text evidence="1">The sequence shown here is derived from an EMBL/GenBank/DDBJ whole genome shotgun (WGS) entry which is preliminary data.</text>
</comment>
<dbReference type="AlphaFoldDB" id="A0A1F8CS35"/>
<accession>A0A1F8CS35</accession>
<evidence type="ECO:0000313" key="2">
    <source>
        <dbReference type="Proteomes" id="UP000178999"/>
    </source>
</evidence>
<protein>
    <submittedName>
        <fullName evidence="1">Uncharacterized protein</fullName>
    </submittedName>
</protein>
<organism evidence="1 2">
    <name type="scientific">Candidatus Woesebacteria bacterium RIFOXYB1_FULL_38_16</name>
    <dbReference type="NCBI Taxonomy" id="1802538"/>
    <lineage>
        <taxon>Bacteria</taxon>
        <taxon>Candidatus Woeseibacteriota</taxon>
    </lineage>
</organism>
<proteinExistence type="predicted"/>
<dbReference type="Proteomes" id="UP000178999">
    <property type="component" value="Unassembled WGS sequence"/>
</dbReference>
<dbReference type="InterPro" id="IPR046592">
    <property type="entry name" value="DUF6650"/>
</dbReference>
<sequence length="164" mass="18446">MNKKSIIKFKDIASQITGFSTPVFGISWNPPKTEKAIAKSLVNFLEDKRVLYNPTELEIPHHCIDSVIEIRDFLTEKADNLDKKSELLANIKTMRSACRKFLDSNPTLHRGLGFSHNSYDSQVFYSALGEMRGTFGICLSQIVISFGVDIEKDLAAILPTSYKD</sequence>
<name>A0A1F8CS35_9BACT</name>
<gene>
    <name evidence="1" type="ORF">A2382_01485</name>
</gene>
<evidence type="ECO:0000313" key="1">
    <source>
        <dbReference type="EMBL" id="OGM79082.1"/>
    </source>
</evidence>
<dbReference type="EMBL" id="MGHY01000021">
    <property type="protein sequence ID" value="OGM79082.1"/>
    <property type="molecule type" value="Genomic_DNA"/>
</dbReference>